<keyword evidence="1" id="KW-0812">Transmembrane</keyword>
<keyword evidence="1" id="KW-0472">Membrane</keyword>
<reference evidence="2" key="1">
    <citation type="submission" date="2021-01" db="EMBL/GenBank/DDBJ databases">
        <authorList>
            <person name="Corre E."/>
            <person name="Pelletier E."/>
            <person name="Niang G."/>
            <person name="Scheremetjew M."/>
            <person name="Finn R."/>
            <person name="Kale V."/>
            <person name="Holt S."/>
            <person name="Cochrane G."/>
            <person name="Meng A."/>
            <person name="Brown T."/>
            <person name="Cohen L."/>
        </authorList>
    </citation>
    <scope>NUCLEOTIDE SEQUENCE</scope>
    <source>
        <strain evidence="2">OF101</strain>
    </source>
</reference>
<feature type="transmembrane region" description="Helical" evidence="1">
    <location>
        <begin position="95"/>
        <end position="114"/>
    </location>
</feature>
<proteinExistence type="predicted"/>
<feature type="transmembrane region" description="Helical" evidence="1">
    <location>
        <begin position="182"/>
        <end position="208"/>
    </location>
</feature>
<dbReference type="AlphaFoldDB" id="A0A7S1QSL7"/>
<evidence type="ECO:0000313" key="2">
    <source>
        <dbReference type="EMBL" id="CAD9146954.1"/>
    </source>
</evidence>
<gene>
    <name evidence="2" type="ORF">ACAT0790_LOCUS29827</name>
</gene>
<dbReference type="EMBL" id="HBGE01049385">
    <property type="protein sequence ID" value="CAD9146954.1"/>
    <property type="molecule type" value="Transcribed_RNA"/>
</dbReference>
<accession>A0A7S1QSL7</accession>
<dbReference type="PROSITE" id="PS51257">
    <property type="entry name" value="PROKAR_LIPOPROTEIN"/>
    <property type="match status" value="1"/>
</dbReference>
<protein>
    <submittedName>
        <fullName evidence="2">Uncharacterized protein</fullName>
    </submittedName>
</protein>
<evidence type="ECO:0000256" key="1">
    <source>
        <dbReference type="SAM" id="Phobius"/>
    </source>
</evidence>
<organism evidence="2">
    <name type="scientific">Alexandrium catenella</name>
    <name type="common">Red tide dinoflagellate</name>
    <name type="synonym">Gonyaulax catenella</name>
    <dbReference type="NCBI Taxonomy" id="2925"/>
    <lineage>
        <taxon>Eukaryota</taxon>
        <taxon>Sar</taxon>
        <taxon>Alveolata</taxon>
        <taxon>Dinophyceae</taxon>
        <taxon>Gonyaulacales</taxon>
        <taxon>Pyrocystaceae</taxon>
        <taxon>Alexandrium</taxon>
    </lineage>
</organism>
<name>A0A7S1QSL7_ALECA</name>
<sequence>MAAARRRGAVPRTRRWRAEAAALAALAASCASRRSAADPSGTVGFSVARLGWQQVAELPPCSHRSARRALREDMITQGASSATGLELSPISEGDLMLNTVIFIAGCVPFLYAAYEFWRRIAFGQQFGTGEDPVVFPKPGQEQVLTTVEAAQSKGRGIGKEDKVTIGMDADTNRNRRVLGQDALGLAYILMFLAAASVAVALVSVYPVFNGQVAVGS</sequence>
<keyword evidence="1" id="KW-1133">Transmembrane helix</keyword>